<organism evidence="1 2">
    <name type="scientific">Candidatus Niyogibacteria bacterium CG10_big_fil_rev_8_21_14_0_10_42_19</name>
    <dbReference type="NCBI Taxonomy" id="1974725"/>
    <lineage>
        <taxon>Bacteria</taxon>
        <taxon>Candidatus Niyogiibacteriota</taxon>
    </lineage>
</organism>
<comment type="caution">
    <text evidence="1">The sequence shown here is derived from an EMBL/GenBank/DDBJ whole genome shotgun (WGS) entry which is preliminary data.</text>
</comment>
<evidence type="ECO:0008006" key="3">
    <source>
        <dbReference type="Google" id="ProtNLM"/>
    </source>
</evidence>
<protein>
    <recommendedName>
        <fullName evidence="3">Pilus assembly protein, PilO</fullName>
    </recommendedName>
</protein>
<dbReference type="AlphaFoldDB" id="A0A2H0THN0"/>
<proteinExistence type="predicted"/>
<accession>A0A2H0THN0</accession>
<dbReference type="Proteomes" id="UP000229383">
    <property type="component" value="Unassembled WGS sequence"/>
</dbReference>
<sequence length="170" mass="19628">MKKIFFVVIILVLIVGAILVVGFWSVSSVAAKRDSIIDIRKNIALTETRKTNIRTLEDLLADINPQRQEAEKVFIYKKNLVDFVKELEHIAELTEVRLEIESATFSSSQKNLPSFQFKIKGDFDSVYRYFKILEVLPYQLSFDSLQMLGSGQEWKGMTRITLLSYIEKDL</sequence>
<evidence type="ECO:0000313" key="2">
    <source>
        <dbReference type="Proteomes" id="UP000229383"/>
    </source>
</evidence>
<reference evidence="2" key="1">
    <citation type="submission" date="2017-09" db="EMBL/GenBank/DDBJ databases">
        <title>Depth-based differentiation of microbial function through sediment-hosted aquifers and enrichment of novel symbionts in the deep terrestrial subsurface.</title>
        <authorList>
            <person name="Probst A.J."/>
            <person name="Ladd B."/>
            <person name="Jarett J.K."/>
            <person name="Geller-Mcgrath D.E."/>
            <person name="Sieber C.M.K."/>
            <person name="Emerson J.B."/>
            <person name="Anantharaman K."/>
            <person name="Thomas B.C."/>
            <person name="Malmstrom R."/>
            <person name="Stieglmeier M."/>
            <person name="Klingl A."/>
            <person name="Woyke T."/>
            <person name="Ryan C.M."/>
            <person name="Banfield J.F."/>
        </authorList>
    </citation>
    <scope>NUCLEOTIDE SEQUENCE [LARGE SCALE GENOMIC DNA]</scope>
</reference>
<evidence type="ECO:0000313" key="1">
    <source>
        <dbReference type="EMBL" id="PIR70325.1"/>
    </source>
</evidence>
<gene>
    <name evidence="1" type="ORF">COU46_02165</name>
</gene>
<name>A0A2H0THN0_9BACT</name>
<dbReference type="EMBL" id="PFCN01000026">
    <property type="protein sequence ID" value="PIR70325.1"/>
    <property type="molecule type" value="Genomic_DNA"/>
</dbReference>